<dbReference type="Proteomes" id="UP000829455">
    <property type="component" value="Chromosome"/>
</dbReference>
<dbReference type="EMBL" id="AFQE01000079">
    <property type="protein sequence ID" value="EGQ76778.1"/>
    <property type="molecule type" value="Genomic_DNA"/>
</dbReference>
<name>A0AA36XKC1_9NEIS</name>
<reference evidence="2 4" key="2">
    <citation type="submission" date="2022-03" db="EMBL/GenBank/DDBJ databases">
        <title>Genome sequencing of Neisseria macacae.</title>
        <authorList>
            <person name="Baek M.-G."/>
        </authorList>
    </citation>
    <scope>NUCLEOTIDE SEQUENCE [LARGE SCALE GENOMIC DNA]</scope>
    <source>
        <strain evidence="2 4">ATCC 33926</strain>
    </source>
</reference>
<proteinExistence type="predicted"/>
<evidence type="ECO:0000313" key="3">
    <source>
        <dbReference type="Proteomes" id="UP000004982"/>
    </source>
</evidence>
<evidence type="ECO:0000313" key="4">
    <source>
        <dbReference type="Proteomes" id="UP000829455"/>
    </source>
</evidence>
<reference evidence="1 3" key="1">
    <citation type="submission" date="2011-05" db="EMBL/GenBank/DDBJ databases">
        <authorList>
            <person name="Muzny D."/>
            <person name="Qin X."/>
            <person name="Deng J."/>
            <person name="Jiang H."/>
            <person name="Liu Y."/>
            <person name="Qu J."/>
            <person name="Song X.-Z."/>
            <person name="Zhang L."/>
            <person name="Thornton R."/>
            <person name="Coyle M."/>
            <person name="Francisco L."/>
            <person name="Jackson L."/>
            <person name="Javaid M."/>
            <person name="Korchina V."/>
            <person name="Kovar C."/>
            <person name="Mata R."/>
            <person name="Mathew T."/>
            <person name="Ngo R."/>
            <person name="Nguyen L."/>
            <person name="Nguyen N."/>
            <person name="Okwuonu G."/>
            <person name="Ongeri F."/>
            <person name="Pham C."/>
            <person name="Simmons D."/>
            <person name="Wilczek-Boney K."/>
            <person name="Hale W."/>
            <person name="Jakkamsetti A."/>
            <person name="Pham P."/>
            <person name="Ruth R."/>
            <person name="San Lucas F."/>
            <person name="Warren J."/>
            <person name="Zhang J."/>
            <person name="Zhao Z."/>
            <person name="Zhou C."/>
            <person name="Zhu D."/>
            <person name="Lee S."/>
            <person name="Bess C."/>
            <person name="Blankenburg K."/>
            <person name="Forbes L."/>
            <person name="Fu Q."/>
            <person name="Gubbala S."/>
            <person name="Hirani K."/>
            <person name="Jayaseelan J.C."/>
            <person name="Lara F."/>
            <person name="Munidasa M."/>
            <person name="Palculict T."/>
            <person name="Patil S."/>
            <person name="Pu L.-L."/>
            <person name="Saada N."/>
            <person name="Tang L."/>
            <person name="Weissenberger G."/>
            <person name="Zhu Y."/>
            <person name="Hemphill L."/>
            <person name="Shang Y."/>
            <person name="Youmans B."/>
            <person name="Ayvaz T."/>
            <person name="Ross M."/>
            <person name="Santibanez J."/>
            <person name="Aqrawi P."/>
            <person name="Gross S."/>
            <person name="Joshi V."/>
            <person name="Fowler G."/>
            <person name="Nazareth L."/>
            <person name="Reid J."/>
            <person name="Worley K."/>
            <person name="Petrosino J."/>
            <person name="Highlander S."/>
            <person name="Gibbs R."/>
        </authorList>
    </citation>
    <scope>NUCLEOTIDE SEQUENCE [LARGE SCALE GENOMIC DNA]</scope>
    <source>
        <strain evidence="1 3">ATCC 33926</strain>
    </source>
</reference>
<organism evidence="1 3">
    <name type="scientific">Neisseria macacae ATCC 33926</name>
    <dbReference type="NCBI Taxonomy" id="997348"/>
    <lineage>
        <taxon>Bacteria</taxon>
        <taxon>Pseudomonadati</taxon>
        <taxon>Pseudomonadota</taxon>
        <taxon>Betaproteobacteria</taxon>
        <taxon>Neisseriales</taxon>
        <taxon>Neisseriaceae</taxon>
        <taxon>Neisseria</taxon>
    </lineage>
</organism>
<sequence>MPENIFQQVSLDILRLHQHTIRSLLATQCCDDCEVHDAVYVTLDGRYYVWLPCMGKSKQPQTGILLIEDEDSHSRLSWVASTREVKQKDSLYSRVVSVLQRKMQKAKEKFIHASDARLLELTPQQGRLTTKSKDLSLSPYDLMKALYPATHQRQLEEFAL</sequence>
<evidence type="ECO:0000313" key="2">
    <source>
        <dbReference type="EMBL" id="UNV86133.1"/>
    </source>
</evidence>
<gene>
    <name evidence="1" type="ORF">HMPREF9418_1649</name>
    <name evidence="2" type="ORF">MON40_06515</name>
</gene>
<keyword evidence="4" id="KW-1185">Reference proteome</keyword>
<accession>A0AA36XKC1</accession>
<protein>
    <submittedName>
        <fullName evidence="2">Pyridoxamine 5'-phosphate oxidase family protein</fullName>
    </submittedName>
</protein>
<dbReference type="RefSeq" id="WP_003778503.1">
    <property type="nucleotide sequence ID" value="NZ_CP094241.1"/>
</dbReference>
<dbReference type="EMBL" id="CP094241">
    <property type="protein sequence ID" value="UNV86133.1"/>
    <property type="molecule type" value="Genomic_DNA"/>
</dbReference>
<dbReference type="Proteomes" id="UP000004982">
    <property type="component" value="Unassembled WGS sequence"/>
</dbReference>
<dbReference type="AlphaFoldDB" id="A0AA36XKC1"/>
<evidence type="ECO:0000313" key="1">
    <source>
        <dbReference type="EMBL" id="EGQ76778.1"/>
    </source>
</evidence>